<dbReference type="Proteomes" id="UP000587586">
    <property type="component" value="Unassembled WGS sequence"/>
</dbReference>
<accession>A0A6V8N3U7</accession>
<dbReference type="EMBL" id="BLXZ01000002">
    <property type="protein sequence ID" value="GFO67218.1"/>
    <property type="molecule type" value="Genomic_DNA"/>
</dbReference>
<evidence type="ECO:0000313" key="2">
    <source>
        <dbReference type="Proteomes" id="UP000587586"/>
    </source>
</evidence>
<comment type="caution">
    <text evidence="1">The sequence shown here is derived from an EMBL/GenBank/DDBJ whole genome shotgun (WGS) entry which is preliminary data.</text>
</comment>
<reference evidence="2" key="1">
    <citation type="submission" date="2020-06" db="EMBL/GenBank/DDBJ databases">
        <title>Draft genomic sequecing of Geomonas sp. Red745.</title>
        <authorList>
            <person name="Itoh H."/>
            <person name="Xu Z.X."/>
            <person name="Ushijima N."/>
            <person name="Masuda Y."/>
            <person name="Shiratori Y."/>
            <person name="Senoo K."/>
        </authorList>
    </citation>
    <scope>NUCLEOTIDE SEQUENCE [LARGE SCALE GENOMIC DNA]</scope>
    <source>
        <strain evidence="2">Red745</strain>
    </source>
</reference>
<dbReference type="AlphaFoldDB" id="A0A6V8N3U7"/>
<organism evidence="1 2">
    <name type="scientific">Geomonas limicola</name>
    <dbReference type="NCBI Taxonomy" id="2740186"/>
    <lineage>
        <taxon>Bacteria</taxon>
        <taxon>Pseudomonadati</taxon>
        <taxon>Thermodesulfobacteriota</taxon>
        <taxon>Desulfuromonadia</taxon>
        <taxon>Geobacterales</taxon>
        <taxon>Geobacteraceae</taxon>
        <taxon>Geomonas</taxon>
    </lineage>
</organism>
<protein>
    <submittedName>
        <fullName evidence="1">Uncharacterized protein</fullName>
    </submittedName>
</protein>
<evidence type="ECO:0000313" key="1">
    <source>
        <dbReference type="EMBL" id="GFO67218.1"/>
    </source>
</evidence>
<sequence>MGKTSVRLPAELSKKLQAEARKRGQNSGENVTVSDLIRGCIVENFRPRKSSDGDHDAVLAELKEEMFLLREHQAQLALELQALVRKLSELFPQLSTREQVDALTDGIAAVIRSLRGR</sequence>
<keyword evidence="2" id="KW-1185">Reference proteome</keyword>
<gene>
    <name evidence="1" type="ORF">GMLC_07970</name>
</gene>
<proteinExistence type="predicted"/>
<name>A0A6V8N3U7_9BACT</name>